<dbReference type="Proteomes" id="UP000273278">
    <property type="component" value="Chromosome"/>
</dbReference>
<gene>
    <name evidence="1" type="ORF">BKD89_07090</name>
</gene>
<protein>
    <submittedName>
        <fullName evidence="1">Uncharacterized protein</fullName>
    </submittedName>
</protein>
<evidence type="ECO:0000313" key="2">
    <source>
        <dbReference type="Proteomes" id="UP000273278"/>
    </source>
</evidence>
<proteinExistence type="predicted"/>
<dbReference type="GeneID" id="41322216"/>
<organism evidence="1 2">
    <name type="scientific">Methanomethylophilus alvi</name>
    <dbReference type="NCBI Taxonomy" id="1291540"/>
    <lineage>
        <taxon>Archaea</taxon>
        <taxon>Methanobacteriati</taxon>
        <taxon>Thermoplasmatota</taxon>
        <taxon>Thermoplasmata</taxon>
        <taxon>Methanomassiliicoccales</taxon>
        <taxon>Methanomethylophilaceae</taxon>
        <taxon>Methanomethylophilus</taxon>
    </lineage>
</organism>
<sequence length="133" mass="15651">MSLHMNTIEEIERHDRERFERLGLTKDEASIFTMIHIDPRGNLMLRWTIGHNKTPEDFVRTINSGLRKIVEAGEDEIFTDCIAELHEDAVYMKRIGGGRPAVFPLDEDEWEEGDYEYCPEDELFHRRKDRSGL</sequence>
<dbReference type="AlphaFoldDB" id="A0A3G3II94"/>
<dbReference type="EMBL" id="CP017686">
    <property type="protein sequence ID" value="AYQ55555.1"/>
    <property type="molecule type" value="Genomic_DNA"/>
</dbReference>
<reference evidence="1 2" key="1">
    <citation type="submission" date="2016-10" db="EMBL/GenBank/DDBJ databases">
        <title>Complete genome of the TMA-utilizing, human hosted archaeon Methanomethylophilus alvus Gen. nov, sp. nov., strain Mx-05, derived from a pure culture.</title>
        <authorList>
            <person name="Brugere J.-F."/>
            <person name="Ben Hania W."/>
            <person name="Chaudhary P.P."/>
            <person name="Gaci N."/>
            <person name="Borrel G."/>
            <person name="Cao Van Tuat L."/>
            <person name="Fardeau M.-L."/>
            <person name="Harris H.M.B."/>
            <person name="O'Toole P.W."/>
            <person name="Ollivier B."/>
        </authorList>
    </citation>
    <scope>NUCLEOTIDE SEQUENCE [LARGE SCALE GENOMIC DNA]</scope>
    <source>
        <strain evidence="1 2">Mx-05</strain>
    </source>
</reference>
<dbReference type="RefSeq" id="WP_015505330.1">
    <property type="nucleotide sequence ID" value="NZ_CAYAYC010000031.1"/>
</dbReference>
<name>A0A3G3II94_9ARCH</name>
<evidence type="ECO:0000313" key="1">
    <source>
        <dbReference type="EMBL" id="AYQ55555.1"/>
    </source>
</evidence>
<accession>A0A3G3II94</accession>